<dbReference type="InterPro" id="IPR036271">
    <property type="entry name" value="Tet_transcr_reg_TetR-rel_C_sf"/>
</dbReference>
<keyword evidence="3" id="KW-0804">Transcription</keyword>
<organism evidence="6 7">
    <name type="scientific">Actinoplanes philippinensis</name>
    <dbReference type="NCBI Taxonomy" id="35752"/>
    <lineage>
        <taxon>Bacteria</taxon>
        <taxon>Bacillati</taxon>
        <taxon>Actinomycetota</taxon>
        <taxon>Actinomycetes</taxon>
        <taxon>Micromonosporales</taxon>
        <taxon>Micromonosporaceae</taxon>
        <taxon>Actinoplanes</taxon>
    </lineage>
</organism>
<evidence type="ECO:0000256" key="3">
    <source>
        <dbReference type="ARBA" id="ARBA00023163"/>
    </source>
</evidence>
<dbReference type="PROSITE" id="PS50977">
    <property type="entry name" value="HTH_TETR_2"/>
    <property type="match status" value="1"/>
</dbReference>
<proteinExistence type="predicted"/>
<evidence type="ECO:0000256" key="2">
    <source>
        <dbReference type="ARBA" id="ARBA00023125"/>
    </source>
</evidence>
<sequence>MRADAQRNAARLRAAAADLFQERGLQVSLKEIARHAGVSHGTLYNLFGSREALIDEVIADLAATRLGDAARAALACPDPWQGFAGYVTEVCELQATDPALGDVLTRRFPDASRLMAVCDNSFAAAESIIDRARRDGSLRPDFTASDLLFFLASHAPLARAAAAAGSDAWRRAVGFMLDGLRAPAGTPLPAEPMTPQQINHLLVEGAAAVSA</sequence>
<dbReference type="InterPro" id="IPR009057">
    <property type="entry name" value="Homeodomain-like_sf"/>
</dbReference>
<dbReference type="RefSeq" id="WP_093620871.1">
    <property type="nucleotide sequence ID" value="NZ_BOMT01000090.1"/>
</dbReference>
<reference evidence="6 7" key="1">
    <citation type="submission" date="2016-10" db="EMBL/GenBank/DDBJ databases">
        <authorList>
            <person name="de Groot N.N."/>
        </authorList>
    </citation>
    <scope>NUCLEOTIDE SEQUENCE [LARGE SCALE GENOMIC DNA]</scope>
    <source>
        <strain evidence="6 7">DSM 43019</strain>
    </source>
</reference>
<evidence type="ECO:0000256" key="1">
    <source>
        <dbReference type="ARBA" id="ARBA00023015"/>
    </source>
</evidence>
<keyword evidence="7" id="KW-1185">Reference proteome</keyword>
<dbReference type="STRING" id="35752.SAMN05421541_11851"/>
<protein>
    <submittedName>
        <fullName evidence="6">DNA-binding transcriptional regulator, AcrR family</fullName>
    </submittedName>
</protein>
<dbReference type="PANTHER" id="PTHR30055:SF234">
    <property type="entry name" value="HTH-TYPE TRANSCRIPTIONAL REGULATOR BETI"/>
    <property type="match status" value="1"/>
</dbReference>
<dbReference type="PANTHER" id="PTHR30055">
    <property type="entry name" value="HTH-TYPE TRANSCRIPTIONAL REGULATOR RUTR"/>
    <property type="match status" value="1"/>
</dbReference>
<dbReference type="AlphaFoldDB" id="A0A1I2KSY6"/>
<dbReference type="GO" id="GO:0003700">
    <property type="term" value="F:DNA-binding transcription factor activity"/>
    <property type="evidence" value="ECO:0007669"/>
    <property type="project" value="TreeGrafter"/>
</dbReference>
<name>A0A1I2KSY6_9ACTN</name>
<feature type="DNA-binding region" description="H-T-H motif" evidence="4">
    <location>
        <begin position="28"/>
        <end position="47"/>
    </location>
</feature>
<keyword evidence="1" id="KW-0805">Transcription regulation</keyword>
<dbReference type="Pfam" id="PF00440">
    <property type="entry name" value="TetR_N"/>
    <property type="match status" value="1"/>
</dbReference>
<dbReference type="GO" id="GO:0000976">
    <property type="term" value="F:transcription cis-regulatory region binding"/>
    <property type="evidence" value="ECO:0007669"/>
    <property type="project" value="TreeGrafter"/>
</dbReference>
<evidence type="ECO:0000313" key="7">
    <source>
        <dbReference type="Proteomes" id="UP000199645"/>
    </source>
</evidence>
<gene>
    <name evidence="6" type="ORF">SAMN05421541_11851</name>
</gene>
<accession>A0A1I2KSY6</accession>
<evidence type="ECO:0000256" key="4">
    <source>
        <dbReference type="PROSITE-ProRule" id="PRU00335"/>
    </source>
</evidence>
<dbReference type="SUPFAM" id="SSF48498">
    <property type="entry name" value="Tetracyclin repressor-like, C-terminal domain"/>
    <property type="match status" value="1"/>
</dbReference>
<dbReference type="OrthoDB" id="9795011at2"/>
<dbReference type="Gene3D" id="1.10.357.10">
    <property type="entry name" value="Tetracycline Repressor, domain 2"/>
    <property type="match status" value="1"/>
</dbReference>
<dbReference type="PRINTS" id="PR00455">
    <property type="entry name" value="HTHTETR"/>
</dbReference>
<dbReference type="InterPro" id="IPR001647">
    <property type="entry name" value="HTH_TetR"/>
</dbReference>
<dbReference type="InterPro" id="IPR050109">
    <property type="entry name" value="HTH-type_TetR-like_transc_reg"/>
</dbReference>
<feature type="domain" description="HTH tetR-type" evidence="5">
    <location>
        <begin position="6"/>
        <end position="65"/>
    </location>
</feature>
<dbReference type="Proteomes" id="UP000199645">
    <property type="component" value="Unassembled WGS sequence"/>
</dbReference>
<evidence type="ECO:0000313" key="6">
    <source>
        <dbReference type="EMBL" id="SFF69380.1"/>
    </source>
</evidence>
<dbReference type="Pfam" id="PF21597">
    <property type="entry name" value="TetR_C_43"/>
    <property type="match status" value="1"/>
</dbReference>
<keyword evidence="2 4" id="KW-0238">DNA-binding</keyword>
<dbReference type="SUPFAM" id="SSF46689">
    <property type="entry name" value="Homeodomain-like"/>
    <property type="match status" value="1"/>
</dbReference>
<dbReference type="EMBL" id="FONV01000018">
    <property type="protein sequence ID" value="SFF69380.1"/>
    <property type="molecule type" value="Genomic_DNA"/>
</dbReference>
<dbReference type="InterPro" id="IPR049445">
    <property type="entry name" value="TetR_SbtR-like_C"/>
</dbReference>
<evidence type="ECO:0000259" key="5">
    <source>
        <dbReference type="PROSITE" id="PS50977"/>
    </source>
</evidence>